<keyword evidence="2" id="KW-0732">Signal</keyword>
<dbReference type="SUPFAM" id="SSF159774">
    <property type="entry name" value="YerB-like"/>
    <property type="match status" value="1"/>
</dbReference>
<keyword evidence="6" id="KW-1185">Reference proteome</keyword>
<feature type="chain" id="PRO_5038399243" description="DUF3048 family protein" evidence="2">
    <location>
        <begin position="22"/>
        <end position="368"/>
    </location>
</feature>
<dbReference type="InterPro" id="IPR023158">
    <property type="entry name" value="YerB-like_sf"/>
</dbReference>
<dbReference type="Gene3D" id="3.50.90.10">
    <property type="entry name" value="YerB-like"/>
    <property type="match status" value="1"/>
</dbReference>
<feature type="signal peptide" evidence="2">
    <location>
        <begin position="1"/>
        <end position="21"/>
    </location>
</feature>
<evidence type="ECO:0000259" key="3">
    <source>
        <dbReference type="Pfam" id="PF11258"/>
    </source>
</evidence>
<proteinExistence type="predicted"/>
<comment type="caution">
    <text evidence="5">The sequence shown here is derived from an EMBL/GenBank/DDBJ whole genome shotgun (WGS) entry which is preliminary data.</text>
</comment>
<dbReference type="RefSeq" id="WP_133868652.1">
    <property type="nucleotide sequence ID" value="NZ_JAVJPS010000012.1"/>
</dbReference>
<dbReference type="PROSITE" id="PS51257">
    <property type="entry name" value="PROKAR_LIPOPROTEIN"/>
    <property type="match status" value="1"/>
</dbReference>
<dbReference type="Proteomes" id="UP000294558">
    <property type="component" value="Unassembled WGS sequence"/>
</dbReference>
<feature type="domain" description="DUF3048" evidence="4">
    <location>
        <begin position="248"/>
        <end position="354"/>
    </location>
</feature>
<dbReference type="AlphaFoldDB" id="A0A4V3EIZ0"/>
<dbReference type="Pfam" id="PF17479">
    <property type="entry name" value="DUF3048_C"/>
    <property type="match status" value="1"/>
</dbReference>
<sequence>MNRTKIAAAAVSIALLVAACGGGGDDEAVETTVETTAAPTTVETTSAPTTEATTTTTEAEATTTTTVPDILRMPLTGSPIADEAEIPDRPALIVKITNAGPTDTPQAGLNSADIVIEEIINDSVTRLAAVFHSDGSDPVGPIRSGRAQDVNILRMFQQPLFAWSGGNASVTRAIRDSDMIDLDARYTPGYYRRSGRTSPNNLYSSTDVLWDQTTEEAGRPVTVFPYLGLDEVPTGESATEIQIALDSTDAVWTYDPESGRYFRDQDGQEHNAETSDGVEQIWTDNVVVMLADYGVNVFDGNPDAQTQGTNPVYVFSGGTVREGVWLRFDPTDPVGLYDNVDDLNEIGLQPGRTWLEIPRNDDDVLSWS</sequence>
<feature type="region of interest" description="Disordered" evidence="1">
    <location>
        <begin position="37"/>
        <end position="63"/>
    </location>
</feature>
<evidence type="ECO:0000256" key="2">
    <source>
        <dbReference type="SAM" id="SignalP"/>
    </source>
</evidence>
<evidence type="ECO:0000256" key="1">
    <source>
        <dbReference type="SAM" id="MobiDB-lite"/>
    </source>
</evidence>
<accession>A0A4V3EIZ0</accession>
<dbReference type="Pfam" id="PF11258">
    <property type="entry name" value="DUF3048"/>
    <property type="match status" value="1"/>
</dbReference>
<gene>
    <name evidence="5" type="ORF">BDK89_1842</name>
</gene>
<evidence type="ECO:0000313" key="5">
    <source>
        <dbReference type="EMBL" id="TDT16258.1"/>
    </source>
</evidence>
<evidence type="ECO:0000259" key="4">
    <source>
        <dbReference type="Pfam" id="PF17479"/>
    </source>
</evidence>
<reference evidence="5 6" key="1">
    <citation type="submission" date="2019-03" db="EMBL/GenBank/DDBJ databases">
        <title>Sequencing the genomes of 1000 actinobacteria strains.</title>
        <authorList>
            <person name="Klenk H.-P."/>
        </authorList>
    </citation>
    <scope>NUCLEOTIDE SEQUENCE [LARGE SCALE GENOMIC DNA]</scope>
    <source>
        <strain evidence="5 6">DSM 18936</strain>
    </source>
</reference>
<dbReference type="InterPro" id="IPR021416">
    <property type="entry name" value="DUF3048_N"/>
</dbReference>
<protein>
    <recommendedName>
        <fullName evidence="7">DUF3048 family protein</fullName>
    </recommendedName>
</protein>
<evidence type="ECO:0000313" key="6">
    <source>
        <dbReference type="Proteomes" id="UP000294558"/>
    </source>
</evidence>
<dbReference type="EMBL" id="SOAU01000001">
    <property type="protein sequence ID" value="TDT16258.1"/>
    <property type="molecule type" value="Genomic_DNA"/>
</dbReference>
<dbReference type="OrthoDB" id="9779102at2"/>
<dbReference type="InterPro" id="IPR035328">
    <property type="entry name" value="DUF3048_C"/>
</dbReference>
<organism evidence="5 6">
    <name type="scientific">Ilumatobacter fluminis</name>
    <dbReference type="NCBI Taxonomy" id="467091"/>
    <lineage>
        <taxon>Bacteria</taxon>
        <taxon>Bacillati</taxon>
        <taxon>Actinomycetota</taxon>
        <taxon>Acidimicrobiia</taxon>
        <taxon>Acidimicrobiales</taxon>
        <taxon>Ilumatobacteraceae</taxon>
        <taxon>Ilumatobacter</taxon>
    </lineage>
</organism>
<evidence type="ECO:0008006" key="7">
    <source>
        <dbReference type="Google" id="ProtNLM"/>
    </source>
</evidence>
<name>A0A4V3EIZ0_9ACTN</name>
<feature type="domain" description="DUF3048" evidence="3">
    <location>
        <begin position="75"/>
        <end position="216"/>
    </location>
</feature>